<name>A0A427YNT8_9TREE</name>
<dbReference type="GO" id="GO:0016020">
    <property type="term" value="C:membrane"/>
    <property type="evidence" value="ECO:0007669"/>
    <property type="project" value="UniProtKB-SubCell"/>
</dbReference>
<dbReference type="InterPro" id="IPR039667">
    <property type="entry name" value="Dolichyldiphosphatase_PAP2"/>
</dbReference>
<accession>A0A427YNT8</accession>
<dbReference type="Pfam" id="PF01569">
    <property type="entry name" value="PAP2"/>
    <property type="match status" value="1"/>
</dbReference>
<keyword evidence="3" id="KW-0378">Hydrolase</keyword>
<evidence type="ECO:0000313" key="8">
    <source>
        <dbReference type="EMBL" id="RSH92727.1"/>
    </source>
</evidence>
<evidence type="ECO:0000259" key="7">
    <source>
        <dbReference type="SMART" id="SM00014"/>
    </source>
</evidence>
<keyword evidence="2 6" id="KW-0812">Transmembrane</keyword>
<keyword evidence="4 6" id="KW-1133">Transmembrane helix</keyword>
<evidence type="ECO:0000256" key="6">
    <source>
        <dbReference type="SAM" id="Phobius"/>
    </source>
</evidence>
<dbReference type="PANTHER" id="PTHR14969">
    <property type="entry name" value="SPHINGOSINE-1-PHOSPHATE PHOSPHOHYDROLASE"/>
    <property type="match status" value="1"/>
</dbReference>
<evidence type="ECO:0000256" key="3">
    <source>
        <dbReference type="ARBA" id="ARBA00022801"/>
    </source>
</evidence>
<dbReference type="EMBL" id="RSCD01000005">
    <property type="protein sequence ID" value="RSH92727.1"/>
    <property type="molecule type" value="Genomic_DNA"/>
</dbReference>
<evidence type="ECO:0000313" key="9">
    <source>
        <dbReference type="Proteomes" id="UP000279259"/>
    </source>
</evidence>
<keyword evidence="9" id="KW-1185">Reference proteome</keyword>
<evidence type="ECO:0000256" key="2">
    <source>
        <dbReference type="ARBA" id="ARBA00022692"/>
    </source>
</evidence>
<dbReference type="InterPro" id="IPR036938">
    <property type="entry name" value="PAP2/HPO_sf"/>
</dbReference>
<comment type="caution">
    <text evidence="8">The sequence shown here is derived from an EMBL/GenBank/DDBJ whole genome shotgun (WGS) entry which is preliminary data.</text>
</comment>
<gene>
    <name evidence="8" type="ORF">EHS25_008173</name>
</gene>
<dbReference type="STRING" id="1890683.A0A427YNT8"/>
<feature type="transmembrane region" description="Helical" evidence="6">
    <location>
        <begin position="169"/>
        <end position="188"/>
    </location>
</feature>
<dbReference type="AlphaFoldDB" id="A0A427YNT8"/>
<proteinExistence type="predicted"/>
<keyword evidence="5 6" id="KW-0472">Membrane</keyword>
<protein>
    <recommendedName>
        <fullName evidence="7">Phosphatidic acid phosphatase type 2/haloperoxidase domain-containing protein</fullName>
    </recommendedName>
</protein>
<dbReference type="Proteomes" id="UP000279259">
    <property type="component" value="Unassembled WGS sequence"/>
</dbReference>
<feature type="transmembrane region" description="Helical" evidence="6">
    <location>
        <begin position="31"/>
        <end position="53"/>
    </location>
</feature>
<reference evidence="8 9" key="1">
    <citation type="submission" date="2018-11" db="EMBL/GenBank/DDBJ databases">
        <title>Genome sequence of Saitozyma podzolica DSM 27192.</title>
        <authorList>
            <person name="Aliyu H."/>
            <person name="Gorte O."/>
            <person name="Ochsenreither K."/>
        </authorList>
    </citation>
    <scope>NUCLEOTIDE SEQUENCE [LARGE SCALE GENOMIC DNA]</scope>
    <source>
        <strain evidence="8 9">DSM 27192</strain>
    </source>
</reference>
<evidence type="ECO:0000256" key="4">
    <source>
        <dbReference type="ARBA" id="ARBA00022989"/>
    </source>
</evidence>
<feature type="domain" description="Phosphatidic acid phosphatase type 2/haloperoxidase" evidence="7">
    <location>
        <begin position="59"/>
        <end position="186"/>
    </location>
</feature>
<dbReference type="CDD" id="cd03382">
    <property type="entry name" value="PAP2_dolichyldiphosphatase"/>
    <property type="match status" value="1"/>
</dbReference>
<evidence type="ECO:0000256" key="5">
    <source>
        <dbReference type="ARBA" id="ARBA00023136"/>
    </source>
</evidence>
<dbReference type="SUPFAM" id="SSF48317">
    <property type="entry name" value="Acid phosphatase/Vanadium-dependent haloperoxidase"/>
    <property type="match status" value="1"/>
</dbReference>
<dbReference type="OrthoDB" id="302705at2759"/>
<comment type="subcellular location">
    <subcellularLocation>
        <location evidence="1">Membrane</location>
        <topology evidence="1">Multi-pass membrane protein</topology>
    </subcellularLocation>
</comment>
<sequence>MSSLDPTRSLPPLKSFSLTHILYDPTHPLSIPLTLLSLTPIFLFVSYLTLLIFTRRLTIVFLALGSLSNETLNLVLKRIWRADRPWKGHGEVGEGYGMPSSHTQAAAFLVAWSIGYALTSERRYTQGTKASGRLALVRTVRKGIWVFGVVLWSILVAYSRWHLHYHSPVQILAGYSVGLLAGSTYFFLTEYLPLYHPTSLPGRIRGGLDYVWRGIGGVGGWQLGGAEGGWGEGWLLGSGSDAQGPSIEISGARIKKRA</sequence>
<dbReference type="UniPathway" id="UPA00378"/>
<evidence type="ECO:0000256" key="1">
    <source>
        <dbReference type="ARBA" id="ARBA00004141"/>
    </source>
</evidence>
<dbReference type="SMART" id="SM00014">
    <property type="entry name" value="acidPPc"/>
    <property type="match status" value="1"/>
</dbReference>
<dbReference type="Gene3D" id="1.20.144.10">
    <property type="entry name" value="Phosphatidic acid phosphatase type 2/haloperoxidase"/>
    <property type="match status" value="1"/>
</dbReference>
<dbReference type="GO" id="GO:0042392">
    <property type="term" value="F:sphingosine-1-phosphate phosphatase activity"/>
    <property type="evidence" value="ECO:0007669"/>
    <property type="project" value="TreeGrafter"/>
</dbReference>
<organism evidence="8 9">
    <name type="scientific">Saitozyma podzolica</name>
    <dbReference type="NCBI Taxonomy" id="1890683"/>
    <lineage>
        <taxon>Eukaryota</taxon>
        <taxon>Fungi</taxon>
        <taxon>Dikarya</taxon>
        <taxon>Basidiomycota</taxon>
        <taxon>Agaricomycotina</taxon>
        <taxon>Tremellomycetes</taxon>
        <taxon>Tremellales</taxon>
        <taxon>Trimorphomycetaceae</taxon>
        <taxon>Saitozyma</taxon>
    </lineage>
</organism>
<feature type="transmembrane region" description="Helical" evidence="6">
    <location>
        <begin position="143"/>
        <end position="163"/>
    </location>
</feature>
<dbReference type="InterPro" id="IPR000326">
    <property type="entry name" value="PAP2/HPO"/>
</dbReference>
<dbReference type="PANTHER" id="PTHR14969:SF13">
    <property type="entry name" value="AT30094P"/>
    <property type="match status" value="1"/>
</dbReference>